<gene>
    <name evidence="8" type="ORF">C1H46_007506</name>
</gene>
<evidence type="ECO:0008006" key="10">
    <source>
        <dbReference type="Google" id="ProtNLM"/>
    </source>
</evidence>
<evidence type="ECO:0000256" key="5">
    <source>
        <dbReference type="ARBA" id="ARBA00023242"/>
    </source>
</evidence>
<dbReference type="GO" id="GO:0046983">
    <property type="term" value="F:protein dimerization activity"/>
    <property type="evidence" value="ECO:0007669"/>
    <property type="project" value="InterPro"/>
</dbReference>
<keyword evidence="4" id="KW-0804">Transcription</keyword>
<dbReference type="GO" id="GO:0045944">
    <property type="term" value="P:positive regulation of transcription by RNA polymerase II"/>
    <property type="evidence" value="ECO:0007669"/>
    <property type="project" value="InterPro"/>
</dbReference>
<reference evidence="8 9" key="1">
    <citation type="journal article" date="2019" name="G3 (Bethesda)">
        <title>Sequencing of a Wild Apple (Malus baccata) Genome Unravels the Differences Between Cultivated and Wild Apple Species Regarding Disease Resistance and Cold Tolerance.</title>
        <authorList>
            <person name="Chen X."/>
        </authorList>
    </citation>
    <scope>NUCLEOTIDE SEQUENCE [LARGE SCALE GENOMIC DNA]</scope>
    <source>
        <strain evidence="9">cv. Shandingzi</strain>
        <tissue evidence="8">Leaves</tissue>
    </source>
</reference>
<dbReference type="STRING" id="106549.A0A540N740"/>
<dbReference type="PRINTS" id="PR00404">
    <property type="entry name" value="MADSDOMAIN"/>
</dbReference>
<dbReference type="InterPro" id="IPR002100">
    <property type="entry name" value="TF_MADSbox"/>
</dbReference>
<dbReference type="PROSITE" id="PS50066">
    <property type="entry name" value="MADS_BOX_2"/>
    <property type="match status" value="1"/>
</dbReference>
<feature type="domain" description="K-box" evidence="7">
    <location>
        <begin position="89"/>
        <end position="179"/>
    </location>
</feature>
<dbReference type="SMART" id="SM00432">
    <property type="entry name" value="MADS"/>
    <property type="match status" value="1"/>
</dbReference>
<feature type="domain" description="MADS-box" evidence="6">
    <location>
        <begin position="4"/>
        <end position="64"/>
    </location>
</feature>
<evidence type="ECO:0000313" key="9">
    <source>
        <dbReference type="Proteomes" id="UP000315295"/>
    </source>
</evidence>
<dbReference type="InterPro" id="IPR050142">
    <property type="entry name" value="MADS-box/MEF2_TF"/>
</dbReference>
<dbReference type="InterPro" id="IPR033896">
    <property type="entry name" value="MEF2-like_N"/>
</dbReference>
<keyword evidence="3" id="KW-0238">DNA-binding</keyword>
<comment type="caution">
    <text evidence="8">The sequence shown here is derived from an EMBL/GenBank/DDBJ whole genome shotgun (WGS) entry which is preliminary data.</text>
</comment>
<sequence>MLKRMKEKIKIRRIDYLPARQVTFSKRRRGIFKKAEELSILCECEVGVIIFSQTGKLFDYSSSSTKNMIARYKSHTGGEKSDQITLPQLQLEKENTIRLSKELEDKTRKLRQMKGEDLQDLDLDQLNKLEKLVQASIGRVIKTKEKKIMSEIMARANKGVELIEANNQLKQRMVMLSAGGDIGPAAIMELENLNNVGEEGVTSESATNVTTCSSSAFSLEDDCSDILSLKLGLP</sequence>
<dbReference type="GO" id="GO:0005634">
    <property type="term" value="C:nucleus"/>
    <property type="evidence" value="ECO:0007669"/>
    <property type="project" value="UniProtKB-SubCell"/>
</dbReference>
<dbReference type="AlphaFoldDB" id="A0A540N740"/>
<keyword evidence="9" id="KW-1185">Reference proteome</keyword>
<dbReference type="GO" id="GO:0003700">
    <property type="term" value="F:DNA-binding transcription factor activity"/>
    <property type="evidence" value="ECO:0007669"/>
    <property type="project" value="InterPro"/>
</dbReference>
<dbReference type="EMBL" id="VIEB01000095">
    <property type="protein sequence ID" value="TQE06868.1"/>
    <property type="molecule type" value="Genomic_DNA"/>
</dbReference>
<dbReference type="Pfam" id="PF01486">
    <property type="entry name" value="K-box"/>
    <property type="match status" value="1"/>
</dbReference>
<dbReference type="InterPro" id="IPR002487">
    <property type="entry name" value="TF_Kbox"/>
</dbReference>
<dbReference type="PROSITE" id="PS51297">
    <property type="entry name" value="K_BOX"/>
    <property type="match status" value="1"/>
</dbReference>
<comment type="subcellular location">
    <subcellularLocation>
        <location evidence="1">Nucleus</location>
    </subcellularLocation>
</comment>
<evidence type="ECO:0000259" key="7">
    <source>
        <dbReference type="PROSITE" id="PS51297"/>
    </source>
</evidence>
<protein>
    <recommendedName>
        <fullName evidence="10">MADS-box domain-containing protein</fullName>
    </recommendedName>
</protein>
<dbReference type="Pfam" id="PF00319">
    <property type="entry name" value="SRF-TF"/>
    <property type="match status" value="1"/>
</dbReference>
<dbReference type="Gene3D" id="3.40.1810.10">
    <property type="entry name" value="Transcription factor, MADS-box"/>
    <property type="match status" value="1"/>
</dbReference>
<evidence type="ECO:0000256" key="1">
    <source>
        <dbReference type="ARBA" id="ARBA00004123"/>
    </source>
</evidence>
<evidence type="ECO:0000313" key="8">
    <source>
        <dbReference type="EMBL" id="TQE06868.1"/>
    </source>
</evidence>
<dbReference type="Proteomes" id="UP000315295">
    <property type="component" value="Unassembled WGS sequence"/>
</dbReference>
<dbReference type="CDD" id="cd00265">
    <property type="entry name" value="MADS_MEF2_like"/>
    <property type="match status" value="1"/>
</dbReference>
<evidence type="ECO:0000256" key="4">
    <source>
        <dbReference type="ARBA" id="ARBA00023163"/>
    </source>
</evidence>
<evidence type="ECO:0000256" key="3">
    <source>
        <dbReference type="ARBA" id="ARBA00023125"/>
    </source>
</evidence>
<dbReference type="SUPFAM" id="SSF55455">
    <property type="entry name" value="SRF-like"/>
    <property type="match status" value="1"/>
</dbReference>
<keyword evidence="2" id="KW-0805">Transcription regulation</keyword>
<dbReference type="PANTHER" id="PTHR48019">
    <property type="entry name" value="SERUM RESPONSE FACTOR HOMOLOG"/>
    <property type="match status" value="1"/>
</dbReference>
<evidence type="ECO:0000256" key="2">
    <source>
        <dbReference type="ARBA" id="ARBA00023015"/>
    </source>
</evidence>
<dbReference type="InterPro" id="IPR036879">
    <property type="entry name" value="TF_MADSbox_sf"/>
</dbReference>
<keyword evidence="5" id="KW-0539">Nucleus</keyword>
<proteinExistence type="predicted"/>
<name>A0A540N740_MALBA</name>
<organism evidence="8 9">
    <name type="scientific">Malus baccata</name>
    <name type="common">Siberian crab apple</name>
    <name type="synonym">Pyrus baccata</name>
    <dbReference type="NCBI Taxonomy" id="106549"/>
    <lineage>
        <taxon>Eukaryota</taxon>
        <taxon>Viridiplantae</taxon>
        <taxon>Streptophyta</taxon>
        <taxon>Embryophyta</taxon>
        <taxon>Tracheophyta</taxon>
        <taxon>Spermatophyta</taxon>
        <taxon>Magnoliopsida</taxon>
        <taxon>eudicotyledons</taxon>
        <taxon>Gunneridae</taxon>
        <taxon>Pentapetalae</taxon>
        <taxon>rosids</taxon>
        <taxon>fabids</taxon>
        <taxon>Rosales</taxon>
        <taxon>Rosaceae</taxon>
        <taxon>Amygdaloideae</taxon>
        <taxon>Maleae</taxon>
        <taxon>Malus</taxon>
    </lineage>
</organism>
<evidence type="ECO:0000259" key="6">
    <source>
        <dbReference type="PROSITE" id="PS50066"/>
    </source>
</evidence>
<dbReference type="GO" id="GO:0000977">
    <property type="term" value="F:RNA polymerase II transcription regulatory region sequence-specific DNA binding"/>
    <property type="evidence" value="ECO:0007669"/>
    <property type="project" value="InterPro"/>
</dbReference>
<accession>A0A540N740</accession>